<dbReference type="RefSeq" id="WP_164011225.1">
    <property type="nucleotide sequence ID" value="NZ_WUFT01000009.1"/>
</dbReference>
<evidence type="ECO:0000313" key="6">
    <source>
        <dbReference type="Proteomes" id="UP000471753"/>
    </source>
</evidence>
<dbReference type="Pfam" id="PF00072">
    <property type="entry name" value="Response_reg"/>
    <property type="match status" value="1"/>
</dbReference>
<dbReference type="PANTHER" id="PTHR43214">
    <property type="entry name" value="TWO-COMPONENT RESPONSE REGULATOR"/>
    <property type="match status" value="1"/>
</dbReference>
<keyword evidence="1" id="KW-0238">DNA-binding</keyword>
<evidence type="ECO:0000313" key="5">
    <source>
        <dbReference type="EMBL" id="NEJ72036.1"/>
    </source>
</evidence>
<feature type="domain" description="Response regulatory" evidence="4">
    <location>
        <begin position="6"/>
        <end position="120"/>
    </location>
</feature>
<dbReference type="GO" id="GO:0000160">
    <property type="term" value="P:phosphorelay signal transduction system"/>
    <property type="evidence" value="ECO:0007669"/>
    <property type="project" value="InterPro"/>
</dbReference>
<proteinExistence type="predicted"/>
<dbReference type="PROSITE" id="PS50110">
    <property type="entry name" value="RESPONSE_REGULATORY"/>
    <property type="match status" value="1"/>
</dbReference>
<dbReference type="InterPro" id="IPR001789">
    <property type="entry name" value="Sig_transdc_resp-reg_receiver"/>
</dbReference>
<dbReference type="InterPro" id="IPR016032">
    <property type="entry name" value="Sig_transdc_resp-reg_C-effctor"/>
</dbReference>
<dbReference type="AlphaFoldDB" id="A0A7K3UEE5"/>
<dbReference type="InterPro" id="IPR039420">
    <property type="entry name" value="WalR-like"/>
</dbReference>
<sequence length="222" mass="24190">MANDLTIHLIDDEESSRRSLTFLLVSAGFAVRAHSCANTFLELLPLSGRSCLITDLRMPHVDGIELLQRLNRLGAGVPSIVITGQGDVGAAVNAMKAGASDFLEKPLREEALIAAIHLAMGQRRQSHTIAGSETVAARVRQLTDREHQVLTGVLDGLQNKMIAYHLGISSRTVEVHRANVMAKMGARNLAELMRMAMTIHAVKQSIETRRTSPVKVWPACAR</sequence>
<dbReference type="PROSITE" id="PS50043">
    <property type="entry name" value="HTH_LUXR_2"/>
    <property type="match status" value="1"/>
</dbReference>
<dbReference type="CDD" id="cd06170">
    <property type="entry name" value="LuxR_C_like"/>
    <property type="match status" value="1"/>
</dbReference>
<reference evidence="5 6" key="1">
    <citation type="submission" date="2019-12" db="EMBL/GenBank/DDBJ databases">
        <title>Rhizobium genotypes associated with high levels of biological nitrogen fixation by grain legumes in a temperate-maritime cropping system.</title>
        <authorList>
            <person name="Maluk M."/>
            <person name="Francesc Ferrando Molina F."/>
            <person name="Lopez Del Egido L."/>
            <person name="Lafos M."/>
            <person name="Langarica-Fuentes A."/>
            <person name="Gebre Yohannes G."/>
            <person name="Young M.W."/>
            <person name="Martin P."/>
            <person name="Gantlett R."/>
            <person name="Kenicer G."/>
            <person name="Hawes C."/>
            <person name="Begg G.S."/>
            <person name="Quilliam R.S."/>
            <person name="Squire G.R."/>
            <person name="Poole P.S."/>
            <person name="Young P.W."/>
            <person name="Iannetta P.M."/>
            <person name="James E.K."/>
        </authorList>
    </citation>
    <scope>NUCLEOTIDE SEQUENCE [LARGE SCALE GENOMIC DNA]</scope>
    <source>
        <strain evidence="5 6">JHI366</strain>
    </source>
</reference>
<dbReference type="SUPFAM" id="SSF52172">
    <property type="entry name" value="CheY-like"/>
    <property type="match status" value="1"/>
</dbReference>
<evidence type="ECO:0000259" key="3">
    <source>
        <dbReference type="PROSITE" id="PS50043"/>
    </source>
</evidence>
<dbReference type="InterPro" id="IPR000792">
    <property type="entry name" value="Tscrpt_reg_LuxR_C"/>
</dbReference>
<name>A0A7K3UEE5_9HYPH</name>
<dbReference type="Proteomes" id="UP000471753">
    <property type="component" value="Unassembled WGS sequence"/>
</dbReference>
<dbReference type="Gene3D" id="1.10.10.10">
    <property type="entry name" value="Winged helix-like DNA-binding domain superfamily/Winged helix DNA-binding domain"/>
    <property type="match status" value="1"/>
</dbReference>
<dbReference type="Pfam" id="PF00196">
    <property type="entry name" value="GerE"/>
    <property type="match status" value="1"/>
</dbReference>
<dbReference type="GO" id="GO:0006355">
    <property type="term" value="P:regulation of DNA-templated transcription"/>
    <property type="evidence" value="ECO:0007669"/>
    <property type="project" value="InterPro"/>
</dbReference>
<protein>
    <submittedName>
        <fullName evidence="5">Response regulator</fullName>
    </submittedName>
</protein>
<dbReference type="PANTHER" id="PTHR43214:SF44">
    <property type="entry name" value="TWO-COMPONENT RESPONSE REGULATOR"/>
    <property type="match status" value="1"/>
</dbReference>
<dbReference type="GO" id="GO:0003677">
    <property type="term" value="F:DNA binding"/>
    <property type="evidence" value="ECO:0007669"/>
    <property type="project" value="UniProtKB-KW"/>
</dbReference>
<keyword evidence="2" id="KW-0597">Phosphoprotein</keyword>
<organism evidence="5 6">
    <name type="scientific">Rhizobium phaseoli</name>
    <dbReference type="NCBI Taxonomy" id="396"/>
    <lineage>
        <taxon>Bacteria</taxon>
        <taxon>Pseudomonadati</taxon>
        <taxon>Pseudomonadota</taxon>
        <taxon>Alphaproteobacteria</taxon>
        <taxon>Hyphomicrobiales</taxon>
        <taxon>Rhizobiaceae</taxon>
        <taxon>Rhizobium/Agrobacterium group</taxon>
        <taxon>Rhizobium</taxon>
    </lineage>
</organism>
<dbReference type="EMBL" id="WUFT01000009">
    <property type="protein sequence ID" value="NEJ72036.1"/>
    <property type="molecule type" value="Genomic_DNA"/>
</dbReference>
<dbReference type="SUPFAM" id="SSF46894">
    <property type="entry name" value="C-terminal effector domain of the bipartite response regulators"/>
    <property type="match status" value="1"/>
</dbReference>
<accession>A0A7K3UEE5</accession>
<evidence type="ECO:0000256" key="1">
    <source>
        <dbReference type="ARBA" id="ARBA00023125"/>
    </source>
</evidence>
<dbReference type="SMART" id="SM00448">
    <property type="entry name" value="REC"/>
    <property type="match status" value="1"/>
</dbReference>
<dbReference type="CDD" id="cd17537">
    <property type="entry name" value="REC_FixJ"/>
    <property type="match status" value="1"/>
</dbReference>
<feature type="domain" description="HTH luxR-type" evidence="3">
    <location>
        <begin position="135"/>
        <end position="200"/>
    </location>
</feature>
<dbReference type="InterPro" id="IPR011006">
    <property type="entry name" value="CheY-like_superfamily"/>
</dbReference>
<dbReference type="PROSITE" id="PS00622">
    <property type="entry name" value="HTH_LUXR_1"/>
    <property type="match status" value="1"/>
</dbReference>
<dbReference type="Gene3D" id="3.40.50.2300">
    <property type="match status" value="1"/>
</dbReference>
<feature type="modified residue" description="4-aspartylphosphate" evidence="2">
    <location>
        <position position="55"/>
    </location>
</feature>
<dbReference type="InterPro" id="IPR036388">
    <property type="entry name" value="WH-like_DNA-bd_sf"/>
</dbReference>
<dbReference type="PRINTS" id="PR00038">
    <property type="entry name" value="HTHLUXR"/>
</dbReference>
<dbReference type="SMART" id="SM00421">
    <property type="entry name" value="HTH_LUXR"/>
    <property type="match status" value="1"/>
</dbReference>
<comment type="caution">
    <text evidence="5">The sequence shown here is derived from an EMBL/GenBank/DDBJ whole genome shotgun (WGS) entry which is preliminary data.</text>
</comment>
<gene>
    <name evidence="5" type="ORF">GR197_16040</name>
</gene>
<evidence type="ECO:0000256" key="2">
    <source>
        <dbReference type="PROSITE-ProRule" id="PRU00169"/>
    </source>
</evidence>
<evidence type="ECO:0000259" key="4">
    <source>
        <dbReference type="PROSITE" id="PS50110"/>
    </source>
</evidence>